<dbReference type="EMBL" id="FNPV01000009">
    <property type="protein sequence ID" value="SDZ12251.1"/>
    <property type="molecule type" value="Genomic_DNA"/>
</dbReference>
<reference evidence="1 2" key="1">
    <citation type="submission" date="2016-10" db="EMBL/GenBank/DDBJ databases">
        <authorList>
            <person name="de Groot N.N."/>
        </authorList>
    </citation>
    <scope>NUCLEOTIDE SEQUENCE [LARGE SCALE GENOMIC DNA]</scope>
    <source>
        <strain evidence="1 2">APO</strain>
    </source>
</reference>
<accession>A0A1H3QGJ9</accession>
<protein>
    <submittedName>
        <fullName evidence="1">Thioredoxin-like [2Fe-2S] ferredoxin</fullName>
    </submittedName>
</protein>
<dbReference type="Proteomes" id="UP000199230">
    <property type="component" value="Unassembled WGS sequence"/>
</dbReference>
<name>A0A1H3QGJ9_9FIRM</name>
<dbReference type="RefSeq" id="WP_093314844.1">
    <property type="nucleotide sequence ID" value="NZ_FNPV01000009.1"/>
</dbReference>
<dbReference type="Gene3D" id="3.40.30.10">
    <property type="entry name" value="Glutaredoxin"/>
    <property type="match status" value="1"/>
</dbReference>
<evidence type="ECO:0000313" key="1">
    <source>
        <dbReference type="EMBL" id="SDZ12251.1"/>
    </source>
</evidence>
<organism evidence="1 2">
    <name type="scientific">Tindallia californiensis</name>
    <dbReference type="NCBI Taxonomy" id="159292"/>
    <lineage>
        <taxon>Bacteria</taxon>
        <taxon>Bacillati</taxon>
        <taxon>Bacillota</taxon>
        <taxon>Clostridia</taxon>
        <taxon>Peptostreptococcales</taxon>
        <taxon>Tindalliaceae</taxon>
        <taxon>Tindallia</taxon>
    </lineage>
</organism>
<evidence type="ECO:0000313" key="2">
    <source>
        <dbReference type="Proteomes" id="UP000199230"/>
    </source>
</evidence>
<dbReference type="STRING" id="159292.SAMN05192546_10957"/>
<proteinExistence type="predicted"/>
<keyword evidence="2" id="KW-1185">Reference proteome</keyword>
<dbReference type="AlphaFoldDB" id="A0A1H3QGJ9"/>
<dbReference type="CDD" id="cd02980">
    <property type="entry name" value="TRX_Fd_family"/>
    <property type="match status" value="1"/>
</dbReference>
<dbReference type="OrthoDB" id="9807975at2"/>
<gene>
    <name evidence="1" type="ORF">SAMN05192546_10957</name>
</gene>
<sequence length="84" mass="9444">MTIIHVCVGSACHLKGSYNVISAMQEMIIRHGVGDQVEAKALFCMDQCGQSVSVRIGNEETVYSLTENEVERFFTEQIVTRFKE</sequence>
<dbReference type="SUPFAM" id="SSF52833">
    <property type="entry name" value="Thioredoxin-like"/>
    <property type="match status" value="1"/>
</dbReference>
<dbReference type="InterPro" id="IPR036249">
    <property type="entry name" value="Thioredoxin-like_sf"/>
</dbReference>